<name>A0A4R1P978_9GAMM</name>
<proteinExistence type="inferred from homology"/>
<comment type="similarity">
    <text evidence="2">Belongs to the membrane fusion protein (MFP) (TC 8.A.1) family.</text>
</comment>
<keyword evidence="4" id="KW-0175">Coiled coil</keyword>
<dbReference type="InterPro" id="IPR058625">
    <property type="entry name" value="MdtA-like_BSH"/>
</dbReference>
<organism evidence="9 10">
    <name type="scientific">Azotobacter chroococcum</name>
    <dbReference type="NCBI Taxonomy" id="353"/>
    <lineage>
        <taxon>Bacteria</taxon>
        <taxon>Pseudomonadati</taxon>
        <taxon>Pseudomonadota</taxon>
        <taxon>Gammaproteobacteria</taxon>
        <taxon>Pseudomonadales</taxon>
        <taxon>Pseudomonadaceae</taxon>
        <taxon>Azotobacter</taxon>
    </lineage>
</organism>
<evidence type="ECO:0000259" key="8">
    <source>
        <dbReference type="Pfam" id="PF25967"/>
    </source>
</evidence>
<keyword evidence="3" id="KW-0813">Transport</keyword>
<dbReference type="FunFam" id="2.40.420.20:FF:000001">
    <property type="entry name" value="Efflux RND transporter periplasmic adaptor subunit"/>
    <property type="match status" value="1"/>
</dbReference>
<dbReference type="InterPro" id="IPR058627">
    <property type="entry name" value="MdtA-like_C"/>
</dbReference>
<dbReference type="Gene3D" id="2.40.420.20">
    <property type="match status" value="1"/>
</dbReference>
<dbReference type="GO" id="GO:0046677">
    <property type="term" value="P:response to antibiotic"/>
    <property type="evidence" value="ECO:0007669"/>
    <property type="project" value="TreeGrafter"/>
</dbReference>
<dbReference type="AlphaFoldDB" id="A0A4R1P978"/>
<comment type="caution">
    <text evidence="9">The sequence shown here is derived from an EMBL/GenBank/DDBJ whole genome shotgun (WGS) entry which is preliminary data.</text>
</comment>
<feature type="domain" description="Multidrug resistance protein MdtA-like alpha-helical hairpin" evidence="5">
    <location>
        <begin position="99"/>
        <end position="158"/>
    </location>
</feature>
<feature type="domain" description="Multidrug resistance protein MdtA-like beta-barrel" evidence="7">
    <location>
        <begin position="195"/>
        <end position="282"/>
    </location>
</feature>
<dbReference type="RefSeq" id="WP_131300388.1">
    <property type="nucleotide sequence ID" value="NZ_JBHLST010000029.1"/>
</dbReference>
<dbReference type="Pfam" id="PF25944">
    <property type="entry name" value="Beta-barrel_RND"/>
    <property type="match status" value="1"/>
</dbReference>
<evidence type="ECO:0000259" key="7">
    <source>
        <dbReference type="Pfam" id="PF25944"/>
    </source>
</evidence>
<dbReference type="Proteomes" id="UP000295169">
    <property type="component" value="Unassembled WGS sequence"/>
</dbReference>
<dbReference type="Pfam" id="PF25876">
    <property type="entry name" value="HH_MFP_RND"/>
    <property type="match status" value="1"/>
</dbReference>
<evidence type="ECO:0000256" key="4">
    <source>
        <dbReference type="ARBA" id="ARBA00023054"/>
    </source>
</evidence>
<evidence type="ECO:0000259" key="5">
    <source>
        <dbReference type="Pfam" id="PF25876"/>
    </source>
</evidence>
<evidence type="ECO:0000259" key="6">
    <source>
        <dbReference type="Pfam" id="PF25917"/>
    </source>
</evidence>
<reference evidence="9 10" key="1">
    <citation type="submission" date="2019-03" db="EMBL/GenBank/DDBJ databases">
        <title>Genomic Encyclopedia of Type Strains, Phase IV (KMG-IV): sequencing the most valuable type-strain genomes for metagenomic binning, comparative biology and taxonomic classification.</title>
        <authorList>
            <person name="Goeker M."/>
        </authorList>
    </citation>
    <scope>NUCLEOTIDE SEQUENCE [LARGE SCALE GENOMIC DNA]</scope>
    <source>
        <strain evidence="9 10">DSM 2286</strain>
    </source>
</reference>
<dbReference type="PANTHER" id="PTHR30158:SF3">
    <property type="entry name" value="MULTIDRUG EFFLUX PUMP SUBUNIT ACRA-RELATED"/>
    <property type="match status" value="1"/>
</dbReference>
<protein>
    <submittedName>
        <fullName evidence="9">Membrane fusion protein (Multidrug efflux system)</fullName>
    </submittedName>
</protein>
<accession>A0A4R1P978</accession>
<dbReference type="Gene3D" id="2.40.50.100">
    <property type="match status" value="1"/>
</dbReference>
<dbReference type="Pfam" id="PF25967">
    <property type="entry name" value="RND-MFP_C"/>
    <property type="match status" value="1"/>
</dbReference>
<feature type="domain" description="Multidrug resistance protein MdtA-like barrel-sandwich hybrid" evidence="6">
    <location>
        <begin position="62"/>
        <end position="190"/>
    </location>
</feature>
<dbReference type="PANTHER" id="PTHR30158">
    <property type="entry name" value="ACRA/E-RELATED COMPONENT OF DRUG EFFLUX TRANSPORTER"/>
    <property type="match status" value="1"/>
</dbReference>
<dbReference type="EMBL" id="SMMU01000042">
    <property type="protein sequence ID" value="TCL18865.1"/>
    <property type="molecule type" value="Genomic_DNA"/>
</dbReference>
<gene>
    <name evidence="9" type="ORF">EV691_1422</name>
</gene>
<dbReference type="NCBIfam" id="TIGR01730">
    <property type="entry name" value="RND_mfp"/>
    <property type="match status" value="1"/>
</dbReference>
<dbReference type="GO" id="GO:0022857">
    <property type="term" value="F:transmembrane transporter activity"/>
    <property type="evidence" value="ECO:0007669"/>
    <property type="project" value="InterPro"/>
</dbReference>
<evidence type="ECO:0000256" key="2">
    <source>
        <dbReference type="ARBA" id="ARBA00009477"/>
    </source>
</evidence>
<dbReference type="SUPFAM" id="SSF111369">
    <property type="entry name" value="HlyD-like secretion proteins"/>
    <property type="match status" value="1"/>
</dbReference>
<comment type="subcellular location">
    <subcellularLocation>
        <location evidence="1">Cell inner membrane</location>
        <topology evidence="1">Lipid-anchor</topology>
    </subcellularLocation>
</comment>
<evidence type="ECO:0000256" key="1">
    <source>
        <dbReference type="ARBA" id="ARBA00004519"/>
    </source>
</evidence>
<evidence type="ECO:0000256" key="3">
    <source>
        <dbReference type="ARBA" id="ARBA00022448"/>
    </source>
</evidence>
<dbReference type="InterPro" id="IPR006143">
    <property type="entry name" value="RND_pump_MFP"/>
</dbReference>
<dbReference type="InterPro" id="IPR058626">
    <property type="entry name" value="MdtA-like_b-barrel"/>
</dbReference>
<dbReference type="Gene3D" id="1.10.287.470">
    <property type="entry name" value="Helix hairpin bin"/>
    <property type="match status" value="1"/>
</dbReference>
<sequence>MPKTRALVTAVAIIALAMIVLNGCKQELPPPPRQTPQVGVVTLESQPYVLTHELPGRTAAYRIAEVRPQVDGIIQKRLFSEGSEVKAGQQLYQIDAAIYEATLKEAEAGLASSRSLAERYAVLVKSRAVSQQAYDEAQAASLQAEASLEKARIDLRYTKVLAPISGRIGRSAVTEGALVSNGQAQIMATIHQFDPIYVDVIQPARELIALRRDLASGRLERVGDNTAKVTLILEDGSEYGQEGRLEFSEVAVDESTGSVTLRAVFPNPDRELLPGMFVHARLFGGLKSGAILAPQQGVSRNTKGEATAMLVNAQNKVELRTLRVERAVGNRWLVDEGLIPGDRLITEGLQFIRPGIEVKAVPASNVGQDTQATPLPSG</sequence>
<feature type="domain" description="Multidrug resistance protein MdtA-like C-terminal permuted SH3" evidence="8">
    <location>
        <begin position="290"/>
        <end position="350"/>
    </location>
</feature>
<dbReference type="Gene3D" id="2.40.30.170">
    <property type="match status" value="1"/>
</dbReference>
<dbReference type="InterPro" id="IPR058624">
    <property type="entry name" value="MdtA-like_HH"/>
</dbReference>
<evidence type="ECO:0000313" key="9">
    <source>
        <dbReference type="EMBL" id="TCL18865.1"/>
    </source>
</evidence>
<dbReference type="Pfam" id="PF25917">
    <property type="entry name" value="BSH_RND"/>
    <property type="match status" value="1"/>
</dbReference>
<dbReference type="GO" id="GO:0005886">
    <property type="term" value="C:plasma membrane"/>
    <property type="evidence" value="ECO:0007669"/>
    <property type="project" value="UniProtKB-SubCell"/>
</dbReference>
<evidence type="ECO:0000313" key="10">
    <source>
        <dbReference type="Proteomes" id="UP000295169"/>
    </source>
</evidence>